<dbReference type="InterPro" id="IPR045107">
    <property type="entry name" value="SAC3/GANP/THP3"/>
</dbReference>
<dbReference type="Gene3D" id="1.25.40.990">
    <property type="match status" value="1"/>
</dbReference>
<keyword evidence="3" id="KW-1185">Reference proteome</keyword>
<dbReference type="Pfam" id="PF03399">
    <property type="entry name" value="SAC3_GANP"/>
    <property type="match status" value="1"/>
</dbReference>
<dbReference type="PANTHER" id="PTHR12436:SF38">
    <property type="entry name" value="SAC3 DOMAIN-CONTAINING PROTEIN 1"/>
    <property type="match status" value="1"/>
</dbReference>
<accession>A0A9P0DXZ0</accession>
<dbReference type="GO" id="GO:0005819">
    <property type="term" value="C:spindle"/>
    <property type="evidence" value="ECO:0007669"/>
    <property type="project" value="TreeGrafter"/>
</dbReference>
<dbReference type="GO" id="GO:0005634">
    <property type="term" value="C:nucleus"/>
    <property type="evidence" value="ECO:0007669"/>
    <property type="project" value="TreeGrafter"/>
</dbReference>
<name>A0A9P0DXZ0_PHACE</name>
<dbReference type="EMBL" id="OU896713">
    <property type="protein sequence ID" value="CAH1175860.1"/>
    <property type="molecule type" value="Genomic_DNA"/>
</dbReference>
<dbReference type="GO" id="GO:0051225">
    <property type="term" value="P:spindle assembly"/>
    <property type="evidence" value="ECO:0007669"/>
    <property type="project" value="TreeGrafter"/>
</dbReference>
<dbReference type="InterPro" id="IPR005062">
    <property type="entry name" value="SAC3/GANP/THP3_conserved"/>
</dbReference>
<gene>
    <name evidence="2" type="ORF">PHAECO_LOCUS10852</name>
</gene>
<feature type="domain" description="SAC3/GANP/THP3 conserved" evidence="1">
    <location>
        <begin position="19"/>
        <end position="319"/>
    </location>
</feature>
<dbReference type="AlphaFoldDB" id="A0A9P0DXZ0"/>
<evidence type="ECO:0000313" key="3">
    <source>
        <dbReference type="Proteomes" id="UP001153737"/>
    </source>
</evidence>
<proteinExistence type="predicted"/>
<dbReference type="OrthoDB" id="264795at2759"/>
<dbReference type="Proteomes" id="UP001153737">
    <property type="component" value="Chromosome 7"/>
</dbReference>
<dbReference type="GO" id="GO:0051298">
    <property type="term" value="P:centrosome duplication"/>
    <property type="evidence" value="ECO:0007669"/>
    <property type="project" value="TreeGrafter"/>
</dbReference>
<reference evidence="2" key="2">
    <citation type="submission" date="2022-10" db="EMBL/GenBank/DDBJ databases">
        <authorList>
            <consortium name="ENA_rothamsted_submissions"/>
            <consortium name="culmorum"/>
            <person name="King R."/>
        </authorList>
    </citation>
    <scope>NUCLEOTIDE SEQUENCE</scope>
</reference>
<sequence>MTLNNESERNYIIGTCMKMCPEKEIKMRERERLLHIFEIVQGTENHPMPIAQIDQMVKCFSRSAAGKFMQDPENLRPPAVLLETVNYLLDNIAGRTDVSWLIIYDFIMDRLRSVRQDMVIQNVSRAYQITILQPIIRFLAYASYRLCEENVTDFDPHINNTHLQECLKRLLCMYDYYDELNDTSKDGSGFFIDLLKESRQYFESLYVIFNLGSTTAITRAINLSSKWRSHLIETSLEISISYLNGNFVRVCKAIERLPTLLASLATLHLPELRRSSFKIMSTAYHSKNLRYPLDALQHLLLYNTQDEIIYDCKYYGLNVLNNGIQFSKTDFDQNKPKVHSRRSKEIDIKLSNIDISTLLLFGE</sequence>
<dbReference type="GO" id="GO:0005813">
    <property type="term" value="C:centrosome"/>
    <property type="evidence" value="ECO:0007669"/>
    <property type="project" value="TreeGrafter"/>
</dbReference>
<evidence type="ECO:0000259" key="1">
    <source>
        <dbReference type="Pfam" id="PF03399"/>
    </source>
</evidence>
<protein>
    <recommendedName>
        <fullName evidence="1">SAC3/GANP/THP3 conserved domain-containing protein</fullName>
    </recommendedName>
</protein>
<organism evidence="2 3">
    <name type="scientific">Phaedon cochleariae</name>
    <name type="common">Mustard beetle</name>
    <dbReference type="NCBI Taxonomy" id="80249"/>
    <lineage>
        <taxon>Eukaryota</taxon>
        <taxon>Metazoa</taxon>
        <taxon>Ecdysozoa</taxon>
        <taxon>Arthropoda</taxon>
        <taxon>Hexapoda</taxon>
        <taxon>Insecta</taxon>
        <taxon>Pterygota</taxon>
        <taxon>Neoptera</taxon>
        <taxon>Endopterygota</taxon>
        <taxon>Coleoptera</taxon>
        <taxon>Polyphaga</taxon>
        <taxon>Cucujiformia</taxon>
        <taxon>Chrysomeloidea</taxon>
        <taxon>Chrysomelidae</taxon>
        <taxon>Chrysomelinae</taxon>
        <taxon>Chrysomelini</taxon>
        <taxon>Phaedon</taxon>
    </lineage>
</organism>
<evidence type="ECO:0000313" key="2">
    <source>
        <dbReference type="EMBL" id="CAH1175860.1"/>
    </source>
</evidence>
<dbReference type="PANTHER" id="PTHR12436">
    <property type="entry name" value="80 KDA MCM3-ASSOCIATED PROTEIN"/>
    <property type="match status" value="1"/>
</dbReference>
<reference evidence="2" key="1">
    <citation type="submission" date="2022-01" db="EMBL/GenBank/DDBJ databases">
        <authorList>
            <person name="King R."/>
        </authorList>
    </citation>
    <scope>NUCLEOTIDE SEQUENCE</scope>
</reference>